<dbReference type="eggNOG" id="COG2128">
    <property type="taxonomic scope" value="Bacteria"/>
</dbReference>
<dbReference type="InterPro" id="IPR003779">
    <property type="entry name" value="CMD-like"/>
</dbReference>
<gene>
    <name evidence="2" type="ORF">SAMN04489713_12496</name>
</gene>
<evidence type="ECO:0000259" key="1">
    <source>
        <dbReference type="Pfam" id="PF02627"/>
    </source>
</evidence>
<dbReference type="Gene3D" id="1.20.1290.10">
    <property type="entry name" value="AhpD-like"/>
    <property type="match status" value="1"/>
</dbReference>
<dbReference type="STRING" id="1993.SAMN04489713_12496"/>
<sequence length="211" mass="22477">MSTAAGGPPRLGRAPWTTAGDLDAAQRGLVDRIRDDWGDGSLGVSPFDSGGRLVGPFDLMAASPHVGAAVLEAAASFRDSDLAVIERELVILVVAVAERAGFMWAGHRPVALAAGLAPEAAESIRAGEVPRFGEPLRTVHRVARRLVDEGDLDDAAFDDAVDRLGWRRLQEVVWLTGLYRALGLAMRVARSPLPGTDLAGTELEGRDERDH</sequence>
<organism evidence="2 3">
    <name type="scientific">Actinomadura madurae</name>
    <dbReference type="NCBI Taxonomy" id="1993"/>
    <lineage>
        <taxon>Bacteria</taxon>
        <taxon>Bacillati</taxon>
        <taxon>Actinomycetota</taxon>
        <taxon>Actinomycetes</taxon>
        <taxon>Streptosporangiales</taxon>
        <taxon>Thermomonosporaceae</taxon>
        <taxon>Actinomadura</taxon>
    </lineage>
</organism>
<dbReference type="InParanoid" id="A0A1I5WR42"/>
<dbReference type="EMBL" id="FOVH01000024">
    <property type="protein sequence ID" value="SFQ22272.1"/>
    <property type="molecule type" value="Genomic_DNA"/>
</dbReference>
<dbReference type="Pfam" id="PF02627">
    <property type="entry name" value="CMD"/>
    <property type="match status" value="1"/>
</dbReference>
<dbReference type="Proteomes" id="UP000183413">
    <property type="component" value="Unassembled WGS sequence"/>
</dbReference>
<reference evidence="2 3" key="1">
    <citation type="submission" date="2016-10" db="EMBL/GenBank/DDBJ databases">
        <authorList>
            <person name="de Groot N.N."/>
        </authorList>
    </citation>
    <scope>NUCLEOTIDE SEQUENCE [LARGE SCALE GENOMIC DNA]</scope>
    <source>
        <strain evidence="2 3">DSM 43067</strain>
    </source>
</reference>
<dbReference type="GeneID" id="99652529"/>
<protein>
    <submittedName>
        <fullName evidence="2">Carboxymuconolactone decarboxylase family protein</fullName>
    </submittedName>
</protein>
<dbReference type="AlphaFoldDB" id="A0A1I5WR42"/>
<dbReference type="GO" id="GO:0051920">
    <property type="term" value="F:peroxiredoxin activity"/>
    <property type="evidence" value="ECO:0007669"/>
    <property type="project" value="InterPro"/>
</dbReference>
<name>A0A1I5WR42_9ACTN</name>
<keyword evidence="3" id="KW-1185">Reference proteome</keyword>
<dbReference type="RefSeq" id="WP_075024517.1">
    <property type="nucleotide sequence ID" value="NZ_CP083237.1"/>
</dbReference>
<dbReference type="SUPFAM" id="SSF69118">
    <property type="entry name" value="AhpD-like"/>
    <property type="match status" value="1"/>
</dbReference>
<dbReference type="InterPro" id="IPR029032">
    <property type="entry name" value="AhpD-like"/>
</dbReference>
<evidence type="ECO:0000313" key="2">
    <source>
        <dbReference type="EMBL" id="SFQ22272.1"/>
    </source>
</evidence>
<evidence type="ECO:0000313" key="3">
    <source>
        <dbReference type="Proteomes" id="UP000183413"/>
    </source>
</evidence>
<proteinExistence type="predicted"/>
<dbReference type="PANTHER" id="PTHR34846">
    <property type="entry name" value="4-CARBOXYMUCONOLACTONE DECARBOXYLASE FAMILY PROTEIN (AFU_ORTHOLOGUE AFUA_6G11590)"/>
    <property type="match status" value="1"/>
</dbReference>
<dbReference type="PANTHER" id="PTHR34846:SF11">
    <property type="entry name" value="4-CARBOXYMUCONOLACTONE DECARBOXYLASE FAMILY PROTEIN (AFU_ORTHOLOGUE AFUA_6G11590)"/>
    <property type="match status" value="1"/>
</dbReference>
<feature type="domain" description="Carboxymuconolactone decarboxylase-like" evidence="1">
    <location>
        <begin position="74"/>
        <end position="135"/>
    </location>
</feature>
<accession>A0A1I5WR42</accession>